<proteinExistence type="predicted"/>
<evidence type="ECO:0000313" key="3">
    <source>
        <dbReference type="EMBL" id="KAK1414910.1"/>
    </source>
</evidence>
<dbReference type="AlphaFoldDB" id="A0AAD8K8C7"/>
<gene>
    <name evidence="3" type="ORF">QVD17_30673</name>
</gene>
<accession>A0AAD8K8C7</accession>
<name>A0AAD8K8C7_TARER</name>
<feature type="transmembrane region" description="Helical" evidence="2">
    <location>
        <begin position="170"/>
        <end position="190"/>
    </location>
</feature>
<organism evidence="3 4">
    <name type="scientific">Tagetes erecta</name>
    <name type="common">African marigold</name>
    <dbReference type="NCBI Taxonomy" id="13708"/>
    <lineage>
        <taxon>Eukaryota</taxon>
        <taxon>Viridiplantae</taxon>
        <taxon>Streptophyta</taxon>
        <taxon>Embryophyta</taxon>
        <taxon>Tracheophyta</taxon>
        <taxon>Spermatophyta</taxon>
        <taxon>Magnoliopsida</taxon>
        <taxon>eudicotyledons</taxon>
        <taxon>Gunneridae</taxon>
        <taxon>Pentapetalae</taxon>
        <taxon>asterids</taxon>
        <taxon>campanulids</taxon>
        <taxon>Asterales</taxon>
        <taxon>Asteraceae</taxon>
        <taxon>Asteroideae</taxon>
        <taxon>Heliantheae alliance</taxon>
        <taxon>Tageteae</taxon>
        <taxon>Tagetes</taxon>
    </lineage>
</organism>
<protein>
    <submittedName>
        <fullName evidence="3">Uncharacterized protein</fullName>
    </submittedName>
</protein>
<dbReference type="EMBL" id="JAUHHV010000008">
    <property type="protein sequence ID" value="KAK1414910.1"/>
    <property type="molecule type" value="Genomic_DNA"/>
</dbReference>
<keyword evidence="2" id="KW-0812">Transmembrane</keyword>
<comment type="caution">
    <text evidence="3">The sequence shown here is derived from an EMBL/GenBank/DDBJ whole genome shotgun (WGS) entry which is preliminary data.</text>
</comment>
<dbReference type="Proteomes" id="UP001229421">
    <property type="component" value="Unassembled WGS sequence"/>
</dbReference>
<keyword evidence="2" id="KW-1133">Transmembrane helix</keyword>
<evidence type="ECO:0000256" key="2">
    <source>
        <dbReference type="SAM" id="Phobius"/>
    </source>
</evidence>
<evidence type="ECO:0000313" key="4">
    <source>
        <dbReference type="Proteomes" id="UP001229421"/>
    </source>
</evidence>
<keyword evidence="4" id="KW-1185">Reference proteome</keyword>
<sequence length="293" mass="31026">MGVAGKTAPVAGVATGIAGRRRKGTGGVWLMLLVVPVLRQIADSDLAGVCVARVFRCCVVIDLLEFSAANFWILLSTGVVDILTFGSCCQLLMLFVVPVLRQIADSDLSSVCVARVFRCCVVIDLLEFSAANFWILLSTGVVDVVGRTCSSSDCRLTFGSCCQLEEELCLVLLILSAAVGLSYGLSLAVLQMRVSKTPSVENSARNRGLLTAKRLSPHHAISKGQSVTCYVITQTLAPTRLPPLVPFSPSTIHNNCSSSVAATDHRSPHPHSRSSSSSEIEAAAAAHLSLLLS</sequence>
<evidence type="ECO:0000256" key="1">
    <source>
        <dbReference type="SAM" id="MobiDB-lite"/>
    </source>
</evidence>
<keyword evidence="2" id="KW-0472">Membrane</keyword>
<feature type="region of interest" description="Disordered" evidence="1">
    <location>
        <begin position="258"/>
        <end position="279"/>
    </location>
</feature>
<reference evidence="3" key="1">
    <citation type="journal article" date="2023" name="bioRxiv">
        <title>Improved chromosome-level genome assembly for marigold (Tagetes erecta).</title>
        <authorList>
            <person name="Jiang F."/>
            <person name="Yuan L."/>
            <person name="Wang S."/>
            <person name="Wang H."/>
            <person name="Xu D."/>
            <person name="Wang A."/>
            <person name="Fan W."/>
        </authorList>
    </citation>
    <scope>NUCLEOTIDE SEQUENCE</scope>
    <source>
        <strain evidence="3">WSJ</strain>
        <tissue evidence="3">Leaf</tissue>
    </source>
</reference>